<dbReference type="InterPro" id="IPR001452">
    <property type="entry name" value="SH3_domain"/>
</dbReference>
<dbReference type="PROSITE" id="PS50002">
    <property type="entry name" value="SH3"/>
    <property type="match status" value="1"/>
</dbReference>
<dbReference type="FunFam" id="2.60.220.30:FF:000012">
    <property type="entry name" value="Metastasis-associated in colon cancer 1"/>
    <property type="match status" value="1"/>
</dbReference>
<comment type="caution">
    <text evidence="17">The sequence shown here is derived from an EMBL/GenBank/DDBJ whole genome shotgun (WGS) entry which is preliminary data.</text>
</comment>
<dbReference type="CDD" id="cd01670">
    <property type="entry name" value="Death"/>
    <property type="match status" value="1"/>
</dbReference>
<evidence type="ECO:0000259" key="15">
    <source>
        <dbReference type="PROSITE" id="PS50002"/>
    </source>
</evidence>
<evidence type="ECO:0000259" key="16">
    <source>
        <dbReference type="PROSITE" id="PS51145"/>
    </source>
</evidence>
<feature type="region of interest" description="Disordered" evidence="14">
    <location>
        <begin position="179"/>
        <end position="201"/>
    </location>
</feature>
<keyword evidence="4" id="KW-0963">Cytoplasm</keyword>
<evidence type="ECO:0000256" key="2">
    <source>
        <dbReference type="ARBA" id="ARBA00004496"/>
    </source>
</evidence>
<dbReference type="Gene3D" id="2.60.220.30">
    <property type="match status" value="1"/>
</dbReference>
<evidence type="ECO:0000256" key="6">
    <source>
        <dbReference type="ARBA" id="ARBA00023015"/>
    </source>
</evidence>
<feature type="region of interest" description="Disordered" evidence="14">
    <location>
        <begin position="1"/>
        <end position="73"/>
    </location>
</feature>
<evidence type="ECO:0000256" key="8">
    <source>
        <dbReference type="ARBA" id="ARBA00023163"/>
    </source>
</evidence>
<proteinExistence type="predicted"/>
<protein>
    <recommendedName>
        <fullName evidence="11">Metastasis-associated in colon cancer protein 1</fullName>
    </recommendedName>
    <alternativeName>
        <fullName evidence="12">SH3 domain-containing protein 7a5</fullName>
    </alternativeName>
</protein>
<accession>A0A9Q0XQ00</accession>
<dbReference type="Pfam" id="PF00791">
    <property type="entry name" value="ZU5"/>
    <property type="match status" value="1"/>
</dbReference>
<gene>
    <name evidence="17" type="ORF">JRQ81_018676</name>
</gene>
<feature type="compositionally biased region" description="Basic and acidic residues" evidence="14">
    <location>
        <begin position="188"/>
        <end position="201"/>
    </location>
</feature>
<dbReference type="Pfam" id="PF23640">
    <property type="entry name" value="UPA_SH3BP4"/>
    <property type="match status" value="1"/>
</dbReference>
<dbReference type="InterPro" id="IPR056181">
    <property type="entry name" value="SH3BP4_C"/>
</dbReference>
<keyword evidence="3 13" id="KW-0728">SH3 domain</keyword>
<evidence type="ECO:0000256" key="13">
    <source>
        <dbReference type="PROSITE-ProRule" id="PRU00192"/>
    </source>
</evidence>
<evidence type="ECO:0000256" key="12">
    <source>
        <dbReference type="ARBA" id="ARBA00078695"/>
    </source>
</evidence>
<dbReference type="InterPro" id="IPR000906">
    <property type="entry name" value="ZU5_dom"/>
</dbReference>
<dbReference type="EMBL" id="JAPFRF010000009">
    <property type="protein sequence ID" value="KAJ7322389.1"/>
    <property type="molecule type" value="Genomic_DNA"/>
</dbReference>
<dbReference type="AlphaFoldDB" id="A0A9Q0XQ00"/>
<keyword evidence="9" id="KW-0539">Nucleus</keyword>
<sequence>MQEELWHCSKTQSPRKHCDNLPTKGKKMSSSSHIKDLSWSKSEGSLVDLDDGKSARNDWTGNKENKMDERSSWSGECKQVVPGMFKTNPFWNELSASNPFLADVAQSSNKEKSTKRVSILKEDPYLFLRESNDRDSAASSGDELNIDYLFLRKASRKSSKCRSTSDLLDIVCTMPFAPVEDPSSGEQVNHRPPPDGESMQNDRDAYKTAWLNQRQLARSLLELNVINQSPGWAQTQSIETHVVCKVNHEGGSVQLPDSDIAVHFPEGHVASGEFQEVGLQAILDSPSSLNHEFSTTVSPLIELTLSNLNTTEAILLEMKIAAEVKKDPFSQVMTEIACLCGSSKEGPFQKVHSCYIYKDTIQVKLTDLRHLMYLVIVAQTNTVNSPAGAWEYIHRKLSVGIYGPRHIHPSFTVVFALFGHTYVPEKLTVCDIKKGGKSMPPVVFQLWGKHTFVLEKPQDLSIFVASCDPDFEVKDGDQGKEIKEKTLKGGGLVIHQHFPFSVTSTRKMHLFVFRVQVKVPNNNLVCQFYITTPHPAPRPLTGIPSQPNRTEKGKEMKLAPLLSVPTIKYPAFRDRHLHVTSYGVALKTVLRQTKIDYLLEYFKGDTIALLGKDKIKAIGQAKVKEWYVGVLRRKVGLVHCKNIKVITKDQVMDTEDSTISTNSLVEQIALPFKKLTYIYSAILSTVSERICDWKALAHALRLSNVSLDDLSGIQAEEESEKVAYIVKKLKEVCHANKNARRFLYELSVALLKLDCQGLLARITQDAVIFTSAVKLGKGWRELAEKLARLTKQQIEAYESPHRGRNGDVPPEMMWKPAYDFLYTWGAHYGDSYRDMLQDLQSALDKMKNPVTKQWRELTGALILVNCMEVLQANAFSKVDKQ</sequence>
<comment type="subunit">
    <text evidence="10">Interacts with FASLG.</text>
</comment>
<evidence type="ECO:0000256" key="1">
    <source>
        <dbReference type="ARBA" id="ARBA00004123"/>
    </source>
</evidence>
<dbReference type="InterPro" id="IPR056182">
    <property type="entry name" value="UPA_SH3BP4"/>
</dbReference>
<evidence type="ECO:0000256" key="5">
    <source>
        <dbReference type="ARBA" id="ARBA00022553"/>
    </source>
</evidence>
<dbReference type="PROSITE" id="PS51145">
    <property type="entry name" value="ZU5"/>
    <property type="match status" value="1"/>
</dbReference>
<evidence type="ECO:0000256" key="3">
    <source>
        <dbReference type="ARBA" id="ARBA00022443"/>
    </source>
</evidence>
<evidence type="ECO:0000256" key="4">
    <source>
        <dbReference type="ARBA" id="ARBA00022490"/>
    </source>
</evidence>
<reference evidence="17" key="1">
    <citation type="journal article" date="2023" name="DNA Res.">
        <title>Chromosome-level genome assembly of Phrynocephalus forsythii using third-generation DNA sequencing and Hi-C analysis.</title>
        <authorList>
            <person name="Qi Y."/>
            <person name="Zhao W."/>
            <person name="Zhao Y."/>
            <person name="Niu C."/>
            <person name="Cao S."/>
            <person name="Zhang Y."/>
        </authorList>
    </citation>
    <scope>NUCLEOTIDE SEQUENCE</scope>
    <source>
        <tissue evidence="17">Muscle</tissue>
    </source>
</reference>
<keyword evidence="8" id="KW-0804">Transcription</keyword>
<name>A0A9Q0XQ00_9SAUR</name>
<organism evidence="17 18">
    <name type="scientific">Phrynocephalus forsythii</name>
    <dbReference type="NCBI Taxonomy" id="171643"/>
    <lineage>
        <taxon>Eukaryota</taxon>
        <taxon>Metazoa</taxon>
        <taxon>Chordata</taxon>
        <taxon>Craniata</taxon>
        <taxon>Vertebrata</taxon>
        <taxon>Euteleostomi</taxon>
        <taxon>Lepidosauria</taxon>
        <taxon>Squamata</taxon>
        <taxon>Bifurcata</taxon>
        <taxon>Unidentata</taxon>
        <taxon>Episquamata</taxon>
        <taxon>Toxicofera</taxon>
        <taxon>Iguania</taxon>
        <taxon>Acrodonta</taxon>
        <taxon>Agamidae</taxon>
        <taxon>Agaminae</taxon>
        <taxon>Phrynocephalus</taxon>
    </lineage>
</organism>
<feature type="compositionally biased region" description="Basic and acidic residues" evidence="14">
    <location>
        <begin position="50"/>
        <end position="71"/>
    </location>
</feature>
<dbReference type="Proteomes" id="UP001142489">
    <property type="component" value="Unassembled WGS sequence"/>
</dbReference>
<evidence type="ECO:0000256" key="9">
    <source>
        <dbReference type="ARBA" id="ARBA00023242"/>
    </source>
</evidence>
<keyword evidence="6" id="KW-0805">Transcription regulation</keyword>
<evidence type="ECO:0000256" key="11">
    <source>
        <dbReference type="ARBA" id="ARBA00074568"/>
    </source>
</evidence>
<dbReference type="GO" id="GO:0005737">
    <property type="term" value="C:cytoplasm"/>
    <property type="evidence" value="ECO:0007669"/>
    <property type="project" value="UniProtKB-SubCell"/>
</dbReference>
<dbReference type="Pfam" id="PF24094">
    <property type="entry name" value="DEATH_SH3BP4"/>
    <property type="match status" value="1"/>
</dbReference>
<evidence type="ECO:0000313" key="18">
    <source>
        <dbReference type="Proteomes" id="UP001142489"/>
    </source>
</evidence>
<dbReference type="OrthoDB" id="10000126at2759"/>
<evidence type="ECO:0000313" key="17">
    <source>
        <dbReference type="EMBL" id="KAJ7322389.1"/>
    </source>
</evidence>
<keyword evidence="5" id="KW-0597">Phosphoprotein</keyword>
<feature type="domain" description="SH3" evidence="15">
    <location>
        <begin position="578"/>
        <end position="648"/>
    </location>
</feature>
<dbReference type="Pfam" id="PF23637">
    <property type="entry name" value="SH3BP4_C"/>
    <property type="match status" value="1"/>
</dbReference>
<keyword evidence="18" id="KW-1185">Reference proteome</keyword>
<comment type="subcellular location">
    <subcellularLocation>
        <location evidence="2">Cytoplasm</location>
    </subcellularLocation>
    <subcellularLocation>
        <location evidence="1">Nucleus</location>
    </subcellularLocation>
</comment>
<keyword evidence="7" id="KW-0010">Activator</keyword>
<evidence type="ECO:0000256" key="14">
    <source>
        <dbReference type="SAM" id="MobiDB-lite"/>
    </source>
</evidence>
<evidence type="ECO:0000256" key="7">
    <source>
        <dbReference type="ARBA" id="ARBA00023159"/>
    </source>
</evidence>
<feature type="domain" description="ZU5" evidence="16">
    <location>
        <begin position="240"/>
        <end position="377"/>
    </location>
</feature>
<dbReference type="InterPro" id="IPR056183">
    <property type="entry name" value="DEATH_SH3BP4"/>
</dbReference>
<dbReference type="PANTHER" id="PTHR15603">
    <property type="entry name" value="SH3 DOMAIN-CONTAINING PROTEIN"/>
    <property type="match status" value="1"/>
</dbReference>
<dbReference type="PANTHER" id="PTHR15603:SF1">
    <property type="entry name" value="METASTASIS-ASSOCIATED IN COLON CANCER PROTEIN 1"/>
    <property type="match status" value="1"/>
</dbReference>
<dbReference type="GO" id="GO:0005634">
    <property type="term" value="C:nucleus"/>
    <property type="evidence" value="ECO:0007669"/>
    <property type="project" value="UniProtKB-SubCell"/>
</dbReference>
<evidence type="ECO:0000256" key="10">
    <source>
        <dbReference type="ARBA" id="ARBA00065727"/>
    </source>
</evidence>